<dbReference type="AlphaFoldDB" id="A0AAU8JFF6"/>
<dbReference type="PANTHER" id="PTHR41795:SF1">
    <property type="entry name" value="EXOPOLYSACCHARIDE SYNTHESIS PROTEIN"/>
    <property type="match status" value="1"/>
</dbReference>
<reference evidence="2" key="1">
    <citation type="submission" date="2024-07" db="EMBL/GenBank/DDBJ databases">
        <authorList>
            <person name="Kim Y.J."/>
            <person name="Jeong J.Y."/>
        </authorList>
    </citation>
    <scope>NUCLEOTIDE SEQUENCE</scope>
    <source>
        <strain evidence="2">GIHE-MW2</strain>
    </source>
</reference>
<organism evidence="2">
    <name type="scientific">Planktothricoides raciborskii GIHE-MW2</name>
    <dbReference type="NCBI Taxonomy" id="2792601"/>
    <lineage>
        <taxon>Bacteria</taxon>
        <taxon>Bacillati</taxon>
        <taxon>Cyanobacteriota</taxon>
        <taxon>Cyanophyceae</taxon>
        <taxon>Oscillatoriophycideae</taxon>
        <taxon>Oscillatoriales</taxon>
        <taxon>Oscillatoriaceae</taxon>
        <taxon>Planktothricoides</taxon>
    </lineage>
</organism>
<evidence type="ECO:0000256" key="1">
    <source>
        <dbReference type="SAM" id="Phobius"/>
    </source>
</evidence>
<dbReference type="RefSeq" id="WP_054467056.1">
    <property type="nucleotide sequence ID" value="NZ_CP159837.1"/>
</dbReference>
<feature type="transmembrane region" description="Helical" evidence="1">
    <location>
        <begin position="122"/>
        <end position="142"/>
    </location>
</feature>
<keyword evidence="1" id="KW-0472">Membrane</keyword>
<protein>
    <submittedName>
        <fullName evidence="2">Exopolysaccharide biosynthesis protein</fullName>
    </submittedName>
</protein>
<keyword evidence="1" id="KW-1133">Transmembrane helix</keyword>
<dbReference type="Pfam" id="PF06055">
    <property type="entry name" value="ExoD"/>
    <property type="match status" value="1"/>
</dbReference>
<name>A0AAU8JFF6_9CYAN</name>
<gene>
    <name evidence="2" type="ORF">ABWT76_006015</name>
</gene>
<sequence>MHIKFSQDIESLLNRLSEHPLTIGEIMGETAEHGFSLSIGLLVLPFLFPMPPGLSTPLGLACFFLAIQMTLGLHSPWLPKKVTRFVFPSAFSLYLLQNLKRVTAWLEKIVRPRMLKIAKNPYIWRVNGFCIAWMAFFLMLPIPLTNSIPAIGILFLAVATLESDGLLMCLGYASTVFNTLFFGFLGYAFWLAPNLLPNIFK</sequence>
<keyword evidence="1" id="KW-0812">Transmembrane</keyword>
<accession>A0AAU8JFF6</accession>
<proteinExistence type="predicted"/>
<dbReference type="InterPro" id="IPR010331">
    <property type="entry name" value="ExoD"/>
</dbReference>
<dbReference type="EMBL" id="CP159837">
    <property type="protein sequence ID" value="XCM37195.1"/>
    <property type="molecule type" value="Genomic_DNA"/>
</dbReference>
<feature type="transmembrane region" description="Helical" evidence="1">
    <location>
        <begin position="180"/>
        <end position="200"/>
    </location>
</feature>
<feature type="transmembrane region" description="Helical" evidence="1">
    <location>
        <begin position="54"/>
        <end position="74"/>
    </location>
</feature>
<dbReference type="PIRSF" id="PIRSF033239">
    <property type="entry name" value="ExoD"/>
    <property type="match status" value="1"/>
</dbReference>
<dbReference type="PANTHER" id="PTHR41795">
    <property type="entry name" value="EXOPOLYSACCHARIDE SYNTHESIS PROTEIN"/>
    <property type="match status" value="1"/>
</dbReference>
<evidence type="ECO:0000313" key="2">
    <source>
        <dbReference type="EMBL" id="XCM37195.1"/>
    </source>
</evidence>